<dbReference type="SUPFAM" id="SSF56300">
    <property type="entry name" value="Metallo-dependent phosphatases"/>
    <property type="match status" value="1"/>
</dbReference>
<organism evidence="1">
    <name type="scientific">Zooxanthella nutricula</name>
    <dbReference type="NCBI Taxonomy" id="1333877"/>
    <lineage>
        <taxon>Eukaryota</taxon>
        <taxon>Sar</taxon>
        <taxon>Alveolata</taxon>
        <taxon>Dinophyceae</taxon>
        <taxon>Peridiniales</taxon>
        <taxon>Peridiniales incertae sedis</taxon>
        <taxon>Zooxanthella</taxon>
    </lineage>
</organism>
<dbReference type="Gene3D" id="3.60.21.10">
    <property type="match status" value="1"/>
</dbReference>
<dbReference type="PANTHER" id="PTHR46546:SF4">
    <property type="entry name" value="SHEWANELLA-LIKE PROTEIN PHOSPHATASE 1"/>
    <property type="match status" value="1"/>
</dbReference>
<evidence type="ECO:0000313" key="1">
    <source>
        <dbReference type="EMBL" id="CAD9483285.1"/>
    </source>
</evidence>
<dbReference type="AlphaFoldDB" id="A0A7S2H8D3"/>
<sequence length="322" mass="35527">MYHFLWALQDDAHRRTNGTVDLLVGNHELELLQGHLHDLATRRHKHDANDLQSYEVLGIPRRRKALCSYAKFPERCMANPKGKHNCADSAGGQQKAEECVRRAWDRQGAMGSKARERFKVAVQVGDSAFVHAGLLFKLWEKIEHTKDKGDAVAWLNAHFASLVSGTPMQELADSKDVILNAKDAHSPVWTRVGRGLDEQAPTVFSGGKDQCELVKEGLGFLFGKAEGKRMVIGHNTILSGRPVAACQGHLIMTDTIMSRGFYEADITPGSEHQDPIEKMFDPRLSALETFDNVGAEVWSVQPVGGRQMQGGRCKHLGPGSSA</sequence>
<dbReference type="PANTHER" id="PTHR46546">
    <property type="entry name" value="SHEWANELLA-LIKE PROTEIN PHOSPHATASE 1"/>
    <property type="match status" value="1"/>
</dbReference>
<dbReference type="EMBL" id="HBGW01001234">
    <property type="protein sequence ID" value="CAD9483285.1"/>
    <property type="molecule type" value="Transcribed_RNA"/>
</dbReference>
<accession>A0A7S2H8D3</accession>
<name>A0A7S2H8D3_9DINO</name>
<gene>
    <name evidence="1" type="ORF">BRAN1462_LOCUS818</name>
</gene>
<reference evidence="1" key="1">
    <citation type="submission" date="2021-01" db="EMBL/GenBank/DDBJ databases">
        <authorList>
            <person name="Corre E."/>
            <person name="Pelletier E."/>
            <person name="Niang G."/>
            <person name="Scheremetjew M."/>
            <person name="Finn R."/>
            <person name="Kale V."/>
            <person name="Holt S."/>
            <person name="Cochrane G."/>
            <person name="Meng A."/>
            <person name="Brown T."/>
            <person name="Cohen L."/>
        </authorList>
    </citation>
    <scope>NUCLEOTIDE SEQUENCE</scope>
    <source>
        <strain evidence="1">RCC3387</strain>
    </source>
</reference>
<proteinExistence type="predicted"/>
<dbReference type="InterPro" id="IPR029052">
    <property type="entry name" value="Metallo-depent_PP-like"/>
</dbReference>
<protein>
    <submittedName>
        <fullName evidence="1">Uncharacterized protein</fullName>
    </submittedName>
</protein>